<keyword evidence="9" id="KW-0812">Transmembrane</keyword>
<keyword evidence="5" id="KW-0378">Hydrolase</keyword>
<dbReference type="InterPro" id="IPR008754">
    <property type="entry name" value="Peptidase_M43"/>
</dbReference>
<keyword evidence="6" id="KW-0862">Zinc</keyword>
<protein>
    <recommendedName>
        <fullName evidence="10">Peptidase M43 pregnancy-associated plasma-A domain-containing protein</fullName>
    </recommendedName>
</protein>
<evidence type="ECO:0000256" key="9">
    <source>
        <dbReference type="SAM" id="Phobius"/>
    </source>
</evidence>
<evidence type="ECO:0000256" key="1">
    <source>
        <dbReference type="ARBA" id="ARBA00008721"/>
    </source>
</evidence>
<keyword evidence="9" id="KW-1133">Transmembrane helix</keyword>
<dbReference type="PANTHER" id="PTHR47466:SF1">
    <property type="entry name" value="METALLOPROTEASE MEP1 (AFU_ORTHOLOGUE AFUA_1G07730)-RELATED"/>
    <property type="match status" value="1"/>
</dbReference>
<proteinExistence type="inferred from homology"/>
<name>A0A8H3BDX5_9AGAM</name>
<evidence type="ECO:0000259" key="10">
    <source>
        <dbReference type="Pfam" id="PF05572"/>
    </source>
</evidence>
<dbReference type="Proteomes" id="UP000663826">
    <property type="component" value="Unassembled WGS sequence"/>
</dbReference>
<dbReference type="CDD" id="cd04275">
    <property type="entry name" value="ZnMc_pappalysin_like"/>
    <property type="match status" value="1"/>
</dbReference>
<evidence type="ECO:0000256" key="7">
    <source>
        <dbReference type="ARBA" id="ARBA00023049"/>
    </source>
</evidence>
<keyword evidence="4" id="KW-0732">Signal</keyword>
<evidence type="ECO:0000256" key="3">
    <source>
        <dbReference type="ARBA" id="ARBA00022723"/>
    </source>
</evidence>
<evidence type="ECO:0000256" key="5">
    <source>
        <dbReference type="ARBA" id="ARBA00022801"/>
    </source>
</evidence>
<evidence type="ECO:0000256" key="4">
    <source>
        <dbReference type="ARBA" id="ARBA00022729"/>
    </source>
</evidence>
<reference evidence="11" key="1">
    <citation type="submission" date="2021-01" db="EMBL/GenBank/DDBJ databases">
        <authorList>
            <person name="Kaushik A."/>
        </authorList>
    </citation>
    <scope>NUCLEOTIDE SEQUENCE</scope>
    <source>
        <strain evidence="11">AG1-1B</strain>
    </source>
</reference>
<dbReference type="SUPFAM" id="SSF55486">
    <property type="entry name" value="Metalloproteases ('zincins'), catalytic domain"/>
    <property type="match status" value="1"/>
</dbReference>
<keyword evidence="7" id="KW-0482">Metalloprotease</keyword>
<evidence type="ECO:0000256" key="2">
    <source>
        <dbReference type="ARBA" id="ARBA00022670"/>
    </source>
</evidence>
<accession>A0A8H3BDX5</accession>
<gene>
    <name evidence="11" type="ORF">RDB_LOCUS82470</name>
</gene>
<dbReference type="Gene3D" id="3.40.390.10">
    <property type="entry name" value="Collagenase (Catalytic Domain)"/>
    <property type="match status" value="1"/>
</dbReference>
<organism evidence="11 12">
    <name type="scientific">Rhizoctonia solani</name>
    <dbReference type="NCBI Taxonomy" id="456999"/>
    <lineage>
        <taxon>Eukaryota</taxon>
        <taxon>Fungi</taxon>
        <taxon>Dikarya</taxon>
        <taxon>Basidiomycota</taxon>
        <taxon>Agaricomycotina</taxon>
        <taxon>Agaricomycetes</taxon>
        <taxon>Cantharellales</taxon>
        <taxon>Ceratobasidiaceae</taxon>
        <taxon>Rhizoctonia</taxon>
    </lineage>
</organism>
<comment type="similarity">
    <text evidence="1">Belongs to the peptidase M43B family.</text>
</comment>
<feature type="transmembrane region" description="Helical" evidence="9">
    <location>
        <begin position="76"/>
        <end position="103"/>
    </location>
</feature>
<dbReference type="GO" id="GO:0008237">
    <property type="term" value="F:metallopeptidase activity"/>
    <property type="evidence" value="ECO:0007669"/>
    <property type="project" value="UniProtKB-KW"/>
</dbReference>
<dbReference type="Pfam" id="PF05572">
    <property type="entry name" value="Peptidase_M43"/>
    <property type="match status" value="1"/>
</dbReference>
<feature type="domain" description="Peptidase M43 pregnancy-associated plasma-A" evidence="10">
    <location>
        <begin position="252"/>
        <end position="373"/>
    </location>
</feature>
<keyword evidence="9" id="KW-0472">Membrane</keyword>
<evidence type="ECO:0000313" key="11">
    <source>
        <dbReference type="EMBL" id="CAE6455278.1"/>
    </source>
</evidence>
<keyword evidence="2" id="KW-0645">Protease</keyword>
<evidence type="ECO:0000256" key="8">
    <source>
        <dbReference type="ARBA" id="ARBA00023157"/>
    </source>
</evidence>
<evidence type="ECO:0000313" key="12">
    <source>
        <dbReference type="Proteomes" id="UP000663826"/>
    </source>
</evidence>
<dbReference type="EMBL" id="CAJMWQ010001547">
    <property type="protein sequence ID" value="CAE6455278.1"/>
    <property type="molecule type" value="Genomic_DNA"/>
</dbReference>
<dbReference type="PANTHER" id="PTHR47466">
    <property type="match status" value="1"/>
</dbReference>
<sequence length="382" mass="40705">MCTNGLGMIESAIEHVVYRRLCTTSAKILHIHDLDRSSTVSRCCISRLDHLVFDCFLNVAHALLSIKPHDEEGIKLIPGVGLGLLVILSIMLFTAFVTLAFGVSSALAAPFTNRTVTCASTPSAEEVAAAEAHFASHKVSAKLGPNAKFAATIPVYWHVLQSGSSLSQGNIPENQITDSIDVLNAGYEGTGLTFTLAGTDRTTNANWFQRAAPSTSFQTAMKQSLRKGGANALNVYTVGFTNVASSYQGLLGYATFPSSYSRAPTDDGVVIRYSSVPGGTAEPYNLGQTLTHEVGHWVGLYHTFQGGCAEPGDYVDDTPPQYDGPGGPTSGCPEGKDTCPGGGLDPIHNFMDYSDDFCLTEFTAGQTVRLQQQISTYRGITV</sequence>
<keyword evidence="8" id="KW-1015">Disulfide bond</keyword>
<dbReference type="InterPro" id="IPR024079">
    <property type="entry name" value="MetalloPept_cat_dom_sf"/>
</dbReference>
<dbReference type="AlphaFoldDB" id="A0A8H3BDX5"/>
<dbReference type="GO" id="GO:0006508">
    <property type="term" value="P:proteolysis"/>
    <property type="evidence" value="ECO:0007669"/>
    <property type="project" value="UniProtKB-KW"/>
</dbReference>
<evidence type="ECO:0000256" key="6">
    <source>
        <dbReference type="ARBA" id="ARBA00022833"/>
    </source>
</evidence>
<comment type="caution">
    <text evidence="11">The sequence shown here is derived from an EMBL/GenBank/DDBJ whole genome shotgun (WGS) entry which is preliminary data.</text>
</comment>
<keyword evidence="3" id="KW-0479">Metal-binding</keyword>
<dbReference type="GO" id="GO:0046872">
    <property type="term" value="F:metal ion binding"/>
    <property type="evidence" value="ECO:0007669"/>
    <property type="project" value="UniProtKB-KW"/>
</dbReference>